<dbReference type="RefSeq" id="XP_023933373.1">
    <property type="nucleotide sequence ID" value="XM_024077605.1"/>
</dbReference>
<evidence type="ECO:0000256" key="9">
    <source>
        <dbReference type="ARBA" id="ARBA00023157"/>
    </source>
</evidence>
<dbReference type="AlphaFoldDB" id="A0A2R2MT05"/>
<dbReference type="KEGG" id="lak:106166160"/>
<dbReference type="Proteomes" id="UP000085678">
    <property type="component" value="Unplaced"/>
</dbReference>
<evidence type="ECO:0000256" key="12">
    <source>
        <dbReference type="PROSITE-ProRule" id="PRU01211"/>
    </source>
</evidence>
<dbReference type="CDD" id="cd04280">
    <property type="entry name" value="ZnMc_astacin_like"/>
    <property type="match status" value="1"/>
</dbReference>
<feature type="active site" evidence="12">
    <location>
        <position position="149"/>
    </location>
</feature>
<dbReference type="SMART" id="SM00042">
    <property type="entry name" value="CUB"/>
    <property type="match status" value="1"/>
</dbReference>
<dbReference type="PROSITE" id="PS51864">
    <property type="entry name" value="ASTACIN"/>
    <property type="match status" value="1"/>
</dbReference>
<dbReference type="OrthoDB" id="291007at2759"/>
<dbReference type="GeneID" id="106166160"/>
<comment type="subcellular location">
    <subcellularLocation>
        <location evidence="1">Secreted</location>
    </subcellularLocation>
</comment>
<keyword evidence="16" id="KW-1185">Reference proteome</keyword>
<evidence type="ECO:0000313" key="18">
    <source>
        <dbReference type="RefSeq" id="XP_023933374.1"/>
    </source>
</evidence>
<dbReference type="InterPro" id="IPR034035">
    <property type="entry name" value="Astacin-like_dom"/>
</dbReference>
<dbReference type="GO" id="GO:0018996">
    <property type="term" value="P:molting cycle, collagen and cuticulin-based cuticle"/>
    <property type="evidence" value="ECO:0007669"/>
    <property type="project" value="InterPro"/>
</dbReference>
<evidence type="ECO:0000256" key="4">
    <source>
        <dbReference type="ARBA" id="ARBA00022723"/>
    </source>
</evidence>
<gene>
    <name evidence="17 18" type="primary">LOC106166160</name>
</gene>
<evidence type="ECO:0000256" key="3">
    <source>
        <dbReference type="ARBA" id="ARBA00022670"/>
    </source>
</evidence>
<dbReference type="Pfam" id="PF01400">
    <property type="entry name" value="Astacin"/>
    <property type="match status" value="1"/>
</dbReference>
<keyword evidence="2" id="KW-0964">Secreted</keyword>
<evidence type="ECO:0000256" key="7">
    <source>
        <dbReference type="ARBA" id="ARBA00022833"/>
    </source>
</evidence>
<keyword evidence="7 12" id="KW-0862">Zinc</keyword>
<dbReference type="EC" id="3.4.24.-" evidence="13"/>
<keyword evidence="8 12" id="KW-0482">Metalloprotease</keyword>
<proteinExistence type="predicted"/>
<evidence type="ECO:0000256" key="8">
    <source>
        <dbReference type="ARBA" id="ARBA00023049"/>
    </source>
</evidence>
<accession>A0A2R2MT05</accession>
<feature type="binding site" evidence="12">
    <location>
        <position position="148"/>
    </location>
    <ligand>
        <name>Zn(2+)</name>
        <dbReference type="ChEBI" id="CHEBI:29105"/>
        <note>catalytic</note>
    </ligand>
</feature>
<dbReference type="PIRSF" id="PIRSF036365">
    <property type="entry name" value="Astacin_nematoda"/>
    <property type="match status" value="1"/>
</dbReference>
<evidence type="ECO:0000256" key="13">
    <source>
        <dbReference type="RuleBase" id="RU361183"/>
    </source>
</evidence>
<comment type="caution">
    <text evidence="11">Lacks conserved residue(s) required for the propagation of feature annotation.</text>
</comment>
<dbReference type="PANTHER" id="PTHR10127:SF802">
    <property type="entry name" value="ZINC METALLOPROTEINASE NAS-10"/>
    <property type="match status" value="1"/>
</dbReference>
<dbReference type="Gene3D" id="2.60.120.290">
    <property type="entry name" value="Spermadhesin, CUB domain"/>
    <property type="match status" value="1"/>
</dbReference>
<feature type="binding site" evidence="12">
    <location>
        <position position="158"/>
    </location>
    <ligand>
        <name>Zn(2+)</name>
        <dbReference type="ChEBI" id="CHEBI:29105"/>
        <note>catalytic</note>
    </ligand>
</feature>
<dbReference type="GO" id="GO:0006508">
    <property type="term" value="P:proteolysis"/>
    <property type="evidence" value="ECO:0007669"/>
    <property type="project" value="UniProtKB-KW"/>
</dbReference>
<dbReference type="SUPFAM" id="SSF55486">
    <property type="entry name" value="Metalloproteases ('zincins'), catalytic domain"/>
    <property type="match status" value="1"/>
</dbReference>
<dbReference type="CDD" id="cd00041">
    <property type="entry name" value="CUB"/>
    <property type="match status" value="1"/>
</dbReference>
<dbReference type="InterPro" id="IPR001506">
    <property type="entry name" value="Peptidase_M12A"/>
</dbReference>
<evidence type="ECO:0000256" key="6">
    <source>
        <dbReference type="ARBA" id="ARBA00022801"/>
    </source>
</evidence>
<keyword evidence="4 12" id="KW-0479">Metal-binding</keyword>
<dbReference type="PROSITE" id="PS01180">
    <property type="entry name" value="CUB"/>
    <property type="match status" value="1"/>
</dbReference>
<keyword evidence="10" id="KW-0325">Glycoprotein</keyword>
<dbReference type="InterPro" id="IPR017050">
    <property type="entry name" value="Metallopeptidase_nem"/>
</dbReference>
<dbReference type="InterPro" id="IPR006026">
    <property type="entry name" value="Peptidase_Metallo"/>
</dbReference>
<evidence type="ECO:0000259" key="15">
    <source>
        <dbReference type="PROSITE" id="PS51864"/>
    </source>
</evidence>
<evidence type="ECO:0000256" key="1">
    <source>
        <dbReference type="ARBA" id="ARBA00004613"/>
    </source>
</evidence>
<name>A0A2R2MT05_LINAN</name>
<keyword evidence="9" id="KW-1015">Disulfide bond</keyword>
<dbReference type="Pfam" id="PF00431">
    <property type="entry name" value="CUB"/>
    <property type="match status" value="1"/>
</dbReference>
<dbReference type="SMART" id="SM00235">
    <property type="entry name" value="ZnMc"/>
    <property type="match status" value="1"/>
</dbReference>
<dbReference type="InterPro" id="IPR035914">
    <property type="entry name" value="Sperma_CUB_dom_sf"/>
</dbReference>
<protein>
    <recommendedName>
        <fullName evidence="13">Metalloendopeptidase</fullName>
        <ecNumber evidence="13">3.4.24.-</ecNumber>
    </recommendedName>
</protein>
<evidence type="ECO:0000256" key="5">
    <source>
        <dbReference type="ARBA" id="ARBA00022729"/>
    </source>
</evidence>
<keyword evidence="3 12" id="KW-0645">Protease</keyword>
<evidence type="ECO:0000313" key="17">
    <source>
        <dbReference type="RefSeq" id="XP_023933373.1"/>
    </source>
</evidence>
<keyword evidence="5" id="KW-0732">Signal</keyword>
<sequence>MPRCLNTYVLGDFIYTLNKAREQLNECQNTEKDGRKKRRRRKRHIIDFKEQDKRLWPQPIPYAFSTRFTDEDSRDIVRMAMWEWEYYTCVRFEEVADQKEFPTTTLAITRPRDDGLCGSHTGRVPYFKGNRQEIFLGKFCIAPPIVVHELGHVLGLLHVHTRPDRDNYIKVIWSNLGPKTLPQFDKMSADKSTTLGFPYDVNSVMHYGPRIFSKSWDAITMKTKDPLLQNSMGYPSRKNIQFFDAKAINNFYCKGWCYWTVYKPPCEHDGYQDPYDCYTCVCPDGLTGALCDTVIPSEGEHLCGGVVYASASKRTIETPNYGRGSYSPLQTCTWLIKASEGKRVAFTFTGARFGLQCYKKPLLQCVDSVEIRYGSSIAVTGARFCCDVLPRVTVISETHEILVLFRADYDITPNGYDSEVRSRTGFRIAFWEVAGADRRTIKSKY</sequence>
<organism evidence="16 18">
    <name type="scientific">Lingula anatina</name>
    <name type="common">Brachiopod</name>
    <name type="synonym">Lingula unguis</name>
    <dbReference type="NCBI Taxonomy" id="7574"/>
    <lineage>
        <taxon>Eukaryota</taxon>
        <taxon>Metazoa</taxon>
        <taxon>Spiralia</taxon>
        <taxon>Lophotrochozoa</taxon>
        <taxon>Brachiopoda</taxon>
        <taxon>Linguliformea</taxon>
        <taxon>Lingulata</taxon>
        <taxon>Lingulida</taxon>
        <taxon>Linguloidea</taxon>
        <taxon>Lingulidae</taxon>
        <taxon>Lingula</taxon>
    </lineage>
</organism>
<dbReference type="PANTHER" id="PTHR10127">
    <property type="entry name" value="DISCOIDIN, CUB, EGF, LAMININ , AND ZINC METALLOPROTEASE DOMAIN CONTAINING"/>
    <property type="match status" value="1"/>
</dbReference>
<feature type="domain" description="CUB" evidence="14">
    <location>
        <begin position="303"/>
        <end position="433"/>
    </location>
</feature>
<dbReference type="GO" id="GO:0008270">
    <property type="term" value="F:zinc ion binding"/>
    <property type="evidence" value="ECO:0007669"/>
    <property type="project" value="UniProtKB-UniRule"/>
</dbReference>
<evidence type="ECO:0000256" key="2">
    <source>
        <dbReference type="ARBA" id="ARBA00022525"/>
    </source>
</evidence>
<feature type="binding site" evidence="12">
    <location>
        <position position="152"/>
    </location>
    <ligand>
        <name>Zn(2+)</name>
        <dbReference type="ChEBI" id="CHEBI:29105"/>
        <note>catalytic</note>
    </ligand>
</feature>
<reference evidence="17 18" key="1">
    <citation type="submission" date="2025-04" db="UniProtKB">
        <authorList>
            <consortium name="RefSeq"/>
        </authorList>
    </citation>
    <scope>IDENTIFICATION</scope>
    <source>
        <tissue evidence="17 18">Gonads</tissue>
    </source>
</reference>
<dbReference type="GO" id="GO:0004222">
    <property type="term" value="F:metalloendopeptidase activity"/>
    <property type="evidence" value="ECO:0007669"/>
    <property type="project" value="UniProtKB-UniRule"/>
</dbReference>
<dbReference type="InterPro" id="IPR000859">
    <property type="entry name" value="CUB_dom"/>
</dbReference>
<dbReference type="SUPFAM" id="SSF49854">
    <property type="entry name" value="Spermadhesin, CUB domain"/>
    <property type="match status" value="1"/>
</dbReference>
<comment type="cofactor">
    <cofactor evidence="12 13">
        <name>Zn(2+)</name>
        <dbReference type="ChEBI" id="CHEBI:29105"/>
    </cofactor>
    <text evidence="12 13">Binds 1 zinc ion per subunit.</text>
</comment>
<evidence type="ECO:0000259" key="14">
    <source>
        <dbReference type="PROSITE" id="PS01180"/>
    </source>
</evidence>
<dbReference type="InterPro" id="IPR024079">
    <property type="entry name" value="MetalloPept_cat_dom_sf"/>
</dbReference>
<evidence type="ECO:0000256" key="10">
    <source>
        <dbReference type="ARBA" id="ARBA00023180"/>
    </source>
</evidence>
<dbReference type="GO" id="GO:0005576">
    <property type="term" value="C:extracellular region"/>
    <property type="evidence" value="ECO:0007669"/>
    <property type="project" value="UniProtKB-SubCell"/>
</dbReference>
<dbReference type="PRINTS" id="PR00480">
    <property type="entry name" value="ASTACIN"/>
</dbReference>
<evidence type="ECO:0000256" key="11">
    <source>
        <dbReference type="PROSITE-ProRule" id="PRU00059"/>
    </source>
</evidence>
<dbReference type="Gene3D" id="3.40.390.10">
    <property type="entry name" value="Collagenase (Catalytic Domain)"/>
    <property type="match status" value="1"/>
</dbReference>
<dbReference type="RefSeq" id="XP_023933374.1">
    <property type="nucleotide sequence ID" value="XM_024077606.1"/>
</dbReference>
<keyword evidence="6 12" id="KW-0378">Hydrolase</keyword>
<feature type="domain" description="Peptidase M12A" evidence="15">
    <location>
        <begin position="43"/>
        <end position="254"/>
    </location>
</feature>
<evidence type="ECO:0000313" key="16">
    <source>
        <dbReference type="Proteomes" id="UP000085678"/>
    </source>
</evidence>